<name>A0AA49JZ52_9BACT</name>
<dbReference type="RefSeq" id="WP_367887543.1">
    <property type="nucleotide sequence ID" value="NZ_CP130612.1"/>
</dbReference>
<proteinExistence type="predicted"/>
<evidence type="ECO:0000313" key="1">
    <source>
        <dbReference type="EMBL" id="WKW11857.1"/>
    </source>
</evidence>
<sequence>MRGAVHRILPALGGLLLVGWGASYLTRPAPAADATMRGRLAPFDASLATEWEPVATLDGDALEGGRILALDARGDTLVLAHPHAVSVLVAGRLVHRFGSDVVGAPEFIARGAGIGMTDHGIAVLDPPQHRVDFWRPDGTRIARVVLPSSRQGAQYAAVTALDRAVLVTAFLHSDDGPGWWIWRVAPTAIDTLLARHAAGEAGAAFRIPMVAALRDTLRLLDALRGTVFTLGKDGHRLDSTARPDHPRYRVPERSRRRLREMSATMPEALRRALDVGDYGPSARALSASEDGRLLVLTGDLDDAMHVELLDRDARPIGRLWDAAESAQLFLVRGRVYRLREDDARYVIDRMTPRPSQPVESTPP</sequence>
<gene>
    <name evidence="1" type="ORF">Strain138_001125</name>
    <name evidence="2" type="ORF">Strain318_001125</name>
</gene>
<evidence type="ECO:0000313" key="3">
    <source>
        <dbReference type="Proteomes" id="UP001229955"/>
    </source>
</evidence>
<dbReference type="AlphaFoldDB" id="A0AA49JZ52"/>
<dbReference type="Proteomes" id="UP001229955">
    <property type="component" value="Chromosome"/>
</dbReference>
<accession>A0AA49JZ52</accession>
<reference evidence="2" key="1">
    <citation type="submission" date="2023-07" db="EMBL/GenBank/DDBJ databases">
        <authorList>
            <person name="Haufschild T."/>
            <person name="Kallscheuer N."/>
            <person name="Hammer J."/>
            <person name="Kohn T."/>
            <person name="Kabuu M."/>
            <person name="Jogler M."/>
            <person name="Wohfarth N."/>
            <person name="Heuer A."/>
            <person name="Rohde M."/>
            <person name="van Teeseling M.C.F."/>
            <person name="Jogler C."/>
        </authorList>
    </citation>
    <scope>NUCLEOTIDE SEQUENCE</scope>
    <source>
        <strain evidence="1">Strain 138</strain>
        <strain evidence="2">Strain 318</strain>
    </source>
</reference>
<dbReference type="EMBL" id="CP130612">
    <property type="protein sequence ID" value="WKW11857.1"/>
    <property type="molecule type" value="Genomic_DNA"/>
</dbReference>
<protein>
    <submittedName>
        <fullName evidence="2">Uncharacterized protein</fullName>
    </submittedName>
</protein>
<dbReference type="KEGG" id="pspc:Strain318_001125"/>
<evidence type="ECO:0000313" key="2">
    <source>
        <dbReference type="EMBL" id="WKW14767.1"/>
    </source>
</evidence>
<organism evidence="2 3">
    <name type="scientific">Pseudogemmatithrix spongiicola</name>
    <dbReference type="NCBI Taxonomy" id="3062599"/>
    <lineage>
        <taxon>Bacteria</taxon>
        <taxon>Pseudomonadati</taxon>
        <taxon>Gemmatimonadota</taxon>
        <taxon>Gemmatimonadia</taxon>
        <taxon>Gemmatimonadales</taxon>
        <taxon>Gemmatimonadaceae</taxon>
        <taxon>Pseudogemmatithrix</taxon>
    </lineage>
</organism>
<keyword evidence="3" id="KW-1185">Reference proteome</keyword>
<accession>A0AA49JTQ3</accession>
<dbReference type="EMBL" id="CP130613">
    <property type="protein sequence ID" value="WKW14767.1"/>
    <property type="molecule type" value="Genomic_DNA"/>
</dbReference>